<accession>A0ABT9R030</accession>
<dbReference type="PANTHER" id="PTHR43355:SF2">
    <property type="entry name" value="FLAVIN REDUCTASE (NADPH)"/>
    <property type="match status" value="1"/>
</dbReference>
<dbReference type="PANTHER" id="PTHR43355">
    <property type="entry name" value="FLAVIN REDUCTASE (NADPH)"/>
    <property type="match status" value="1"/>
</dbReference>
<dbReference type="Proteomes" id="UP001230426">
    <property type="component" value="Unassembled WGS sequence"/>
</dbReference>
<sequence>MKLTVFGASGRTGIHLVRQALDAGHEVTAVARQSSRLPFAEHPRLSVLRADVRSPEAIGPAVAGRDAILSALGHTGGRVPTDVCAAGARGVVRAMADTGARRLIVVSASGAFIDGGDGPATRLLVKPVLQRVLRHSFDDTRAMEEEIRATGLDWTVVRPPRLTDGPRTGRYRTSLDRNVRGGLTLSRADLADCILNRLDDPATVKAVVCVGY</sequence>
<keyword evidence="3" id="KW-1185">Reference proteome</keyword>
<dbReference type="CDD" id="cd05244">
    <property type="entry name" value="BVR-B_like_SDR_a"/>
    <property type="match status" value="1"/>
</dbReference>
<gene>
    <name evidence="2" type="ORF">J2S55_001418</name>
</gene>
<name>A0ABT9R030_9ACTN</name>
<dbReference type="InterPro" id="IPR051606">
    <property type="entry name" value="Polyketide_Oxido-like"/>
</dbReference>
<feature type="domain" description="NAD(P)-binding" evidence="1">
    <location>
        <begin position="7"/>
        <end position="201"/>
    </location>
</feature>
<dbReference type="InterPro" id="IPR036291">
    <property type="entry name" value="NAD(P)-bd_dom_sf"/>
</dbReference>
<dbReference type="RefSeq" id="WP_306858163.1">
    <property type="nucleotide sequence ID" value="NZ_JAUSRB010000001.1"/>
</dbReference>
<organism evidence="2 3">
    <name type="scientific">Streptosporangium brasiliense</name>
    <dbReference type="NCBI Taxonomy" id="47480"/>
    <lineage>
        <taxon>Bacteria</taxon>
        <taxon>Bacillati</taxon>
        <taxon>Actinomycetota</taxon>
        <taxon>Actinomycetes</taxon>
        <taxon>Streptosporangiales</taxon>
        <taxon>Streptosporangiaceae</taxon>
        <taxon>Streptosporangium</taxon>
    </lineage>
</organism>
<dbReference type="Pfam" id="PF13460">
    <property type="entry name" value="NAD_binding_10"/>
    <property type="match status" value="1"/>
</dbReference>
<reference evidence="2 3" key="1">
    <citation type="submission" date="2023-07" db="EMBL/GenBank/DDBJ databases">
        <title>Sequencing the genomes of 1000 actinobacteria strains.</title>
        <authorList>
            <person name="Klenk H.-P."/>
        </authorList>
    </citation>
    <scope>NUCLEOTIDE SEQUENCE [LARGE SCALE GENOMIC DNA]</scope>
    <source>
        <strain evidence="2 3">DSM 44109</strain>
    </source>
</reference>
<evidence type="ECO:0000313" key="3">
    <source>
        <dbReference type="Proteomes" id="UP001230426"/>
    </source>
</evidence>
<dbReference type="EMBL" id="JAUSRB010000001">
    <property type="protein sequence ID" value="MDP9862159.1"/>
    <property type="molecule type" value="Genomic_DNA"/>
</dbReference>
<dbReference type="InterPro" id="IPR016040">
    <property type="entry name" value="NAD(P)-bd_dom"/>
</dbReference>
<dbReference type="Gene3D" id="3.40.50.720">
    <property type="entry name" value="NAD(P)-binding Rossmann-like Domain"/>
    <property type="match status" value="1"/>
</dbReference>
<dbReference type="SUPFAM" id="SSF51735">
    <property type="entry name" value="NAD(P)-binding Rossmann-fold domains"/>
    <property type="match status" value="1"/>
</dbReference>
<evidence type="ECO:0000259" key="1">
    <source>
        <dbReference type="Pfam" id="PF13460"/>
    </source>
</evidence>
<proteinExistence type="predicted"/>
<evidence type="ECO:0000313" key="2">
    <source>
        <dbReference type="EMBL" id="MDP9862159.1"/>
    </source>
</evidence>
<comment type="caution">
    <text evidence="2">The sequence shown here is derived from an EMBL/GenBank/DDBJ whole genome shotgun (WGS) entry which is preliminary data.</text>
</comment>
<protein>
    <submittedName>
        <fullName evidence="2">NADH-flavin reductase</fullName>
    </submittedName>
</protein>